<sequence length="215" mass="22831">MLVPCCLSGHPAARRSCRSCAPLFGLAGLPSAFGKIGSLWRGGRPTYIAHPSRCHHRSAAAAASCSGIVLVLYSFLVEPIDAQPSSPRVASTVWTRMVGLPPRLASSQVRPASSPSSSPVVPRTSQRTALWYGTSWHAMSRRMCSSSTNTGIGPLFAFRAGSSFFTAGWSSGFAGICTQSSAIASATSVRKVDTMLSTRYAECLPRSLRIHPRNS</sequence>
<evidence type="ECO:0000313" key="2">
    <source>
        <dbReference type="Proteomes" id="UP000075502"/>
    </source>
</evidence>
<dbReference type="AlphaFoldDB" id="A0A150TS20"/>
<reference evidence="1 2" key="1">
    <citation type="submission" date="2014-02" db="EMBL/GenBank/DDBJ databases">
        <title>The small core and large imbalanced accessory genome model reveals a collaborative survival strategy of Sorangium cellulosum strains in nature.</title>
        <authorList>
            <person name="Han K."/>
            <person name="Peng R."/>
            <person name="Blom J."/>
            <person name="Li Y.-Z."/>
        </authorList>
    </citation>
    <scope>NUCLEOTIDE SEQUENCE [LARGE SCALE GENOMIC DNA]</scope>
    <source>
        <strain evidence="1 2">So0007-03</strain>
    </source>
</reference>
<evidence type="ECO:0000313" key="1">
    <source>
        <dbReference type="EMBL" id="KYG07416.1"/>
    </source>
</evidence>
<proteinExistence type="predicted"/>
<dbReference type="Proteomes" id="UP000075502">
    <property type="component" value="Unassembled WGS sequence"/>
</dbReference>
<dbReference type="EMBL" id="JEME01001344">
    <property type="protein sequence ID" value="KYG07416.1"/>
    <property type="molecule type" value="Genomic_DNA"/>
</dbReference>
<organism evidence="1 2">
    <name type="scientific">Sorangium cellulosum</name>
    <name type="common">Polyangium cellulosum</name>
    <dbReference type="NCBI Taxonomy" id="56"/>
    <lineage>
        <taxon>Bacteria</taxon>
        <taxon>Pseudomonadati</taxon>
        <taxon>Myxococcota</taxon>
        <taxon>Polyangia</taxon>
        <taxon>Polyangiales</taxon>
        <taxon>Polyangiaceae</taxon>
        <taxon>Sorangium</taxon>
    </lineage>
</organism>
<protein>
    <submittedName>
        <fullName evidence="1">Uncharacterized protein</fullName>
    </submittedName>
</protein>
<gene>
    <name evidence="1" type="ORF">BE21_02460</name>
</gene>
<name>A0A150TS20_SORCE</name>
<accession>A0A150TS20</accession>
<comment type="caution">
    <text evidence="1">The sequence shown here is derived from an EMBL/GenBank/DDBJ whole genome shotgun (WGS) entry which is preliminary data.</text>
</comment>